<dbReference type="AlphaFoldDB" id="A0AAD4M0F6"/>
<dbReference type="Pfam" id="PF14613">
    <property type="entry name" value="HAM1_C"/>
    <property type="match status" value="1"/>
</dbReference>
<organism evidence="4 5">
    <name type="scientific">Multifurca ochricompacta</name>
    <dbReference type="NCBI Taxonomy" id="376703"/>
    <lineage>
        <taxon>Eukaryota</taxon>
        <taxon>Fungi</taxon>
        <taxon>Dikarya</taxon>
        <taxon>Basidiomycota</taxon>
        <taxon>Agaricomycotina</taxon>
        <taxon>Agaricomycetes</taxon>
        <taxon>Russulales</taxon>
        <taxon>Russulaceae</taxon>
        <taxon>Multifurca</taxon>
    </lineage>
</organism>
<evidence type="ECO:0000259" key="2">
    <source>
        <dbReference type="Pfam" id="PF14613"/>
    </source>
</evidence>
<dbReference type="InterPro" id="IPR045967">
    <property type="entry name" value="HAM1-like_N"/>
</dbReference>
<dbReference type="PANTHER" id="PTHR31138:SF1">
    <property type="entry name" value="PDZ DOMAIN-CONTAINING PROTEIN"/>
    <property type="match status" value="1"/>
</dbReference>
<reference evidence="4" key="1">
    <citation type="journal article" date="2022" name="New Phytol.">
        <title>Evolutionary transition to the ectomycorrhizal habit in the genomes of a hyperdiverse lineage of mushroom-forming fungi.</title>
        <authorList>
            <person name="Looney B."/>
            <person name="Miyauchi S."/>
            <person name="Morin E."/>
            <person name="Drula E."/>
            <person name="Courty P.E."/>
            <person name="Kohler A."/>
            <person name="Kuo A."/>
            <person name="LaButti K."/>
            <person name="Pangilinan J."/>
            <person name="Lipzen A."/>
            <person name="Riley R."/>
            <person name="Andreopoulos W."/>
            <person name="He G."/>
            <person name="Johnson J."/>
            <person name="Nolan M."/>
            <person name="Tritt A."/>
            <person name="Barry K.W."/>
            <person name="Grigoriev I.V."/>
            <person name="Nagy L.G."/>
            <person name="Hibbett D."/>
            <person name="Henrissat B."/>
            <person name="Matheny P.B."/>
            <person name="Labbe J."/>
            <person name="Martin F.M."/>
        </authorList>
    </citation>
    <scope>NUCLEOTIDE SEQUENCE</scope>
    <source>
        <strain evidence="4">BPL690</strain>
    </source>
</reference>
<comment type="caution">
    <text evidence="4">The sequence shown here is derived from an EMBL/GenBank/DDBJ whole genome shotgun (WGS) entry which is preliminary data.</text>
</comment>
<evidence type="ECO:0000313" key="5">
    <source>
        <dbReference type="Proteomes" id="UP001203297"/>
    </source>
</evidence>
<dbReference type="Proteomes" id="UP001203297">
    <property type="component" value="Unassembled WGS sequence"/>
</dbReference>
<dbReference type="Pfam" id="PF19343">
    <property type="entry name" value="HAM1_N"/>
    <property type="match status" value="1"/>
</dbReference>
<proteinExistence type="predicted"/>
<dbReference type="SUPFAM" id="SSF55394">
    <property type="entry name" value="Bactericidal permeability-increasing protein, BPI"/>
    <property type="match status" value="1"/>
</dbReference>
<dbReference type="EMBL" id="WTXG01000044">
    <property type="protein sequence ID" value="KAI0296913.1"/>
    <property type="molecule type" value="Genomic_DNA"/>
</dbReference>
<protein>
    <submittedName>
        <fullName evidence="4">Uncharacterized protein</fullName>
    </submittedName>
</protein>
<evidence type="ECO:0000313" key="4">
    <source>
        <dbReference type="EMBL" id="KAI0296913.1"/>
    </source>
</evidence>
<name>A0AAD4M0F6_9AGAM</name>
<accession>A0AAD4M0F6</accession>
<dbReference type="InterPro" id="IPR017943">
    <property type="entry name" value="Bactericidal_perm-incr_a/b_dom"/>
</dbReference>
<evidence type="ECO:0000259" key="3">
    <source>
        <dbReference type="Pfam" id="PF19343"/>
    </source>
</evidence>
<dbReference type="PANTHER" id="PTHR31138">
    <property type="entry name" value="CHROMOSOME 19, WHOLE GENOME SHOTGUN SEQUENCE"/>
    <property type="match status" value="1"/>
</dbReference>
<keyword evidence="5" id="KW-1185">Reference proteome</keyword>
<feature type="domain" description="HAM1-like N-terminal" evidence="3">
    <location>
        <begin position="14"/>
        <end position="677"/>
    </location>
</feature>
<dbReference type="InterPro" id="IPR027842">
    <property type="entry name" value="HAM1-like_C"/>
</dbReference>
<gene>
    <name evidence="4" type="ORF">B0F90DRAFT_1953317</name>
</gene>
<dbReference type="Gene3D" id="3.15.10.10">
    <property type="entry name" value="Bactericidal permeability-increasing protein, domain 1"/>
    <property type="match status" value="1"/>
</dbReference>
<evidence type="ECO:0000256" key="1">
    <source>
        <dbReference type="SAM" id="MobiDB-lite"/>
    </source>
</evidence>
<feature type="domain" description="HAM1-like C-terminal" evidence="2">
    <location>
        <begin position="689"/>
        <end position="833"/>
    </location>
</feature>
<dbReference type="GO" id="GO:0008289">
    <property type="term" value="F:lipid binding"/>
    <property type="evidence" value="ECO:0007669"/>
    <property type="project" value="InterPro"/>
</dbReference>
<feature type="region of interest" description="Disordered" evidence="1">
    <location>
        <begin position="1"/>
        <end position="26"/>
    </location>
</feature>
<sequence>MSLPNTTRDTTEHPSKNAVSAPVDKRKKAADVDRKLRFYAVIQAFRQGRYPSNQQIDAALKYTLAHSLVHQGELSSEGRKLIQDCRDIIETARLIVQEKNADELFQNFMWNTHHVDLSHARKDANDVLPVDKAKAQDDSRQAACHLRTLGNLIATNSEVRKLLSDFSIIGRDILARAAFHAADNIRPDQDAVTNIDRPAPVDQFETAGGRQVGPGETPVAELDVPGTNTAIRHHPQEGTEVEHEGQVHSASQAVNEAQDCVYEARDTTYAEANGIAGYVFLSDYCRNRSNVFQSEANDPDAEVDDKKSGLKGRFQNLKNGLSDRIAQEHKDIAHEKIEQGRKVLAEDYFPEDRREQFIYRGKKAILECQKHNDHQESIRWLLSMIEEYAGHGRHIASEAKEAGGKVADDDVLRTSTVQIRTLLERFANGKCMDIIFDAINNLIDDAKNDEEFRKWFQSVDTFSRKVLLEPGYVLESKCNSDGREIRDSGRCFYDEKYKAHFDRLFDSIGTWFSAMGEDPLNKRFGDDWARLTRDLLFDSEGSLKFKPDLWMDIRKVILPSIVDRVGHIPIPRIEYTDESLDLVVENLTLQGRNLFPNIVSFEVNNFMKFSPYNTINDVSHHEFTLMFGHIQADMRDVAFYFRKKTGIPKLTDSGLADVVLGGHGLSATVHLVSSDKDKSSVFKVKSVRVKVDSLRFSIRDSKHDILYKTLRPLATGLIKKQIQKAVADAITTGMEYVDGQLVAVRDRVDEARASPDSSHMDVLRAAFQRKKEDVEESPSAKTAERKSQFKVVAKRDSAILPEHGHPSGWATKAQERAEAAVAGEGWHSDAFTIA</sequence>